<reference evidence="1 2" key="1">
    <citation type="submission" date="2020-07" db="EMBL/GenBank/DDBJ databases">
        <title>Halophilic bacteria isolated from french cheeses.</title>
        <authorList>
            <person name="Kothe C.I."/>
            <person name="Farah-Kraiem B."/>
            <person name="Renault P."/>
            <person name="Dridi B."/>
        </authorList>
    </citation>
    <scope>NUCLEOTIDE SEQUENCE [LARGE SCALE GENOMIC DNA]</scope>
    <source>
        <strain evidence="1 2">FME14</strain>
    </source>
</reference>
<accession>A0ABR9FJJ4</accession>
<sequence length="73" mass="8543">MLFNKLKYVIGAVIALFLTACSTDARYHEIQSARLGECSYMADKEYHECVKRQQDSYDEYKKSRTTEHAEKND</sequence>
<evidence type="ECO:0000313" key="2">
    <source>
        <dbReference type="Proteomes" id="UP000707245"/>
    </source>
</evidence>
<dbReference type="GeneID" id="303295360"/>
<gene>
    <name evidence="1" type="ORF">EI167_05775</name>
</gene>
<dbReference type="PROSITE" id="PS51257">
    <property type="entry name" value="PROKAR_LIPOPROTEIN"/>
    <property type="match status" value="1"/>
</dbReference>
<dbReference type="Proteomes" id="UP000707245">
    <property type="component" value="Unassembled WGS sequence"/>
</dbReference>
<evidence type="ECO:0000313" key="1">
    <source>
        <dbReference type="EMBL" id="MBE0456967.1"/>
    </source>
</evidence>
<protein>
    <recommendedName>
        <fullName evidence="3">Lipoprotein</fullName>
    </recommendedName>
</protein>
<name>A0ABR9FJJ4_9GAMM</name>
<evidence type="ECO:0008006" key="3">
    <source>
        <dbReference type="Google" id="ProtNLM"/>
    </source>
</evidence>
<organism evidence="1 2">
    <name type="scientific">Pseudoalteromonas prydzensis</name>
    <dbReference type="NCBI Taxonomy" id="182141"/>
    <lineage>
        <taxon>Bacteria</taxon>
        <taxon>Pseudomonadati</taxon>
        <taxon>Pseudomonadota</taxon>
        <taxon>Gammaproteobacteria</taxon>
        <taxon>Alteromonadales</taxon>
        <taxon>Pseudoalteromonadaceae</taxon>
        <taxon>Pseudoalteromonas</taxon>
    </lineage>
</organism>
<comment type="caution">
    <text evidence="1">The sequence shown here is derived from an EMBL/GenBank/DDBJ whole genome shotgun (WGS) entry which is preliminary data.</text>
</comment>
<dbReference type="EMBL" id="RRZA01000012">
    <property type="protein sequence ID" value="MBE0456967.1"/>
    <property type="molecule type" value="Genomic_DNA"/>
</dbReference>
<dbReference type="RefSeq" id="WP_064664900.1">
    <property type="nucleotide sequence ID" value="NZ_BDDT01000001.1"/>
</dbReference>
<proteinExistence type="predicted"/>
<keyword evidence="2" id="KW-1185">Reference proteome</keyword>